<proteinExistence type="predicted"/>
<dbReference type="EMBL" id="CM047749">
    <property type="protein sequence ID" value="KAJ0011277.1"/>
    <property type="molecule type" value="Genomic_DNA"/>
</dbReference>
<comment type="caution">
    <text evidence="1">The sequence shown here is derived from an EMBL/GenBank/DDBJ whole genome shotgun (WGS) entry which is preliminary data.</text>
</comment>
<evidence type="ECO:0000313" key="1">
    <source>
        <dbReference type="EMBL" id="KAJ0011277.1"/>
    </source>
</evidence>
<name>A0ACC0X8V5_9ROSI</name>
<keyword evidence="2" id="KW-1185">Reference proteome</keyword>
<reference evidence="2" key="1">
    <citation type="journal article" date="2023" name="G3 (Bethesda)">
        <title>Genome assembly and association tests identify interacting loci associated with vigor, precocity, and sex in interspecific pistachio rootstocks.</title>
        <authorList>
            <person name="Palmer W."/>
            <person name="Jacygrad E."/>
            <person name="Sagayaradj S."/>
            <person name="Cavanaugh K."/>
            <person name="Han R."/>
            <person name="Bertier L."/>
            <person name="Beede B."/>
            <person name="Kafkas S."/>
            <person name="Golino D."/>
            <person name="Preece J."/>
            <person name="Michelmore R."/>
        </authorList>
    </citation>
    <scope>NUCLEOTIDE SEQUENCE [LARGE SCALE GENOMIC DNA]</scope>
</reference>
<evidence type="ECO:0000313" key="2">
    <source>
        <dbReference type="Proteomes" id="UP001163603"/>
    </source>
</evidence>
<sequence length="49" mass="5513">MAVGLMKGLRTLGNPLMRCMMRLSRNPALRYISDLLWDQGVYSGEGIIN</sequence>
<dbReference type="Proteomes" id="UP001163603">
    <property type="component" value="Chromosome 14"/>
</dbReference>
<protein>
    <submittedName>
        <fullName evidence="1">Uncharacterized protein</fullName>
    </submittedName>
</protein>
<accession>A0ACC0X8V5</accession>
<organism evidence="1 2">
    <name type="scientific">Pistacia integerrima</name>
    <dbReference type="NCBI Taxonomy" id="434235"/>
    <lineage>
        <taxon>Eukaryota</taxon>
        <taxon>Viridiplantae</taxon>
        <taxon>Streptophyta</taxon>
        <taxon>Embryophyta</taxon>
        <taxon>Tracheophyta</taxon>
        <taxon>Spermatophyta</taxon>
        <taxon>Magnoliopsida</taxon>
        <taxon>eudicotyledons</taxon>
        <taxon>Gunneridae</taxon>
        <taxon>Pentapetalae</taxon>
        <taxon>rosids</taxon>
        <taxon>malvids</taxon>
        <taxon>Sapindales</taxon>
        <taxon>Anacardiaceae</taxon>
        <taxon>Pistacia</taxon>
    </lineage>
</organism>
<gene>
    <name evidence="1" type="ORF">Pint_33184</name>
</gene>